<name>A0A1H9SBU0_9RHOB</name>
<dbReference type="AlphaFoldDB" id="A0A1H9SBU0"/>
<sequence length="139" mass="15183">MTPDMLADLHARTMRVPAPWSARDFSTLLLMPGVYLEGDATGIALGRTVADEAELLTLAVSPDVQRQGRGRRLLADFEATTRQRGAVILHLEVAADNAAARALYDSAGYEVSGRRPRYYRTPDGTRIDAILMRRTLAAG</sequence>
<dbReference type="PANTHER" id="PTHR43420:SF44">
    <property type="entry name" value="ACETYLTRANSFERASE YPEA"/>
    <property type="match status" value="1"/>
</dbReference>
<evidence type="ECO:0000259" key="3">
    <source>
        <dbReference type="PROSITE" id="PS51186"/>
    </source>
</evidence>
<keyword evidence="5" id="KW-1185">Reference proteome</keyword>
<dbReference type="RefSeq" id="WP_092689927.1">
    <property type="nucleotide sequence ID" value="NZ_FOGU01000003.1"/>
</dbReference>
<keyword evidence="2" id="KW-0012">Acyltransferase</keyword>
<dbReference type="SUPFAM" id="SSF55729">
    <property type="entry name" value="Acyl-CoA N-acyltransferases (Nat)"/>
    <property type="match status" value="1"/>
</dbReference>
<organism evidence="4 5">
    <name type="scientific">Tranquillimonas rosea</name>
    <dbReference type="NCBI Taxonomy" id="641238"/>
    <lineage>
        <taxon>Bacteria</taxon>
        <taxon>Pseudomonadati</taxon>
        <taxon>Pseudomonadota</taxon>
        <taxon>Alphaproteobacteria</taxon>
        <taxon>Rhodobacterales</taxon>
        <taxon>Roseobacteraceae</taxon>
        <taxon>Tranquillimonas</taxon>
    </lineage>
</organism>
<keyword evidence="1 4" id="KW-0808">Transferase</keyword>
<evidence type="ECO:0000256" key="1">
    <source>
        <dbReference type="ARBA" id="ARBA00022679"/>
    </source>
</evidence>
<dbReference type="InterPro" id="IPR050680">
    <property type="entry name" value="YpeA/RimI_acetyltransf"/>
</dbReference>
<protein>
    <submittedName>
        <fullName evidence="4">Ribosomal-protein-alanine N-acetyltransferase</fullName>
    </submittedName>
</protein>
<evidence type="ECO:0000256" key="2">
    <source>
        <dbReference type="ARBA" id="ARBA00023315"/>
    </source>
</evidence>
<gene>
    <name evidence="4" type="ORF">SAMN04490244_103112</name>
</gene>
<evidence type="ECO:0000313" key="4">
    <source>
        <dbReference type="EMBL" id="SER82035.1"/>
    </source>
</evidence>
<dbReference type="Gene3D" id="3.40.630.30">
    <property type="match status" value="1"/>
</dbReference>
<dbReference type="PROSITE" id="PS51186">
    <property type="entry name" value="GNAT"/>
    <property type="match status" value="1"/>
</dbReference>
<feature type="domain" description="N-acetyltransferase" evidence="3">
    <location>
        <begin position="1"/>
        <end position="137"/>
    </location>
</feature>
<reference evidence="4 5" key="1">
    <citation type="submission" date="2016-10" db="EMBL/GenBank/DDBJ databases">
        <authorList>
            <person name="de Groot N.N."/>
        </authorList>
    </citation>
    <scope>NUCLEOTIDE SEQUENCE [LARGE SCALE GENOMIC DNA]</scope>
    <source>
        <strain evidence="4 5">DSM 23042</strain>
    </source>
</reference>
<dbReference type="Proteomes" id="UP000198885">
    <property type="component" value="Unassembled WGS sequence"/>
</dbReference>
<proteinExistence type="predicted"/>
<accession>A0A1H9SBU0</accession>
<dbReference type="CDD" id="cd04301">
    <property type="entry name" value="NAT_SF"/>
    <property type="match status" value="1"/>
</dbReference>
<dbReference type="PANTHER" id="PTHR43420">
    <property type="entry name" value="ACETYLTRANSFERASE"/>
    <property type="match status" value="1"/>
</dbReference>
<dbReference type="GO" id="GO:0016747">
    <property type="term" value="F:acyltransferase activity, transferring groups other than amino-acyl groups"/>
    <property type="evidence" value="ECO:0007669"/>
    <property type="project" value="InterPro"/>
</dbReference>
<evidence type="ECO:0000313" key="5">
    <source>
        <dbReference type="Proteomes" id="UP000198885"/>
    </source>
</evidence>
<dbReference type="InterPro" id="IPR016181">
    <property type="entry name" value="Acyl_CoA_acyltransferase"/>
</dbReference>
<dbReference type="Pfam" id="PF00583">
    <property type="entry name" value="Acetyltransf_1"/>
    <property type="match status" value="1"/>
</dbReference>
<dbReference type="STRING" id="641238.SAMN04490244_103112"/>
<dbReference type="InterPro" id="IPR000182">
    <property type="entry name" value="GNAT_dom"/>
</dbReference>
<dbReference type="EMBL" id="FOGU01000003">
    <property type="protein sequence ID" value="SER82035.1"/>
    <property type="molecule type" value="Genomic_DNA"/>
</dbReference>
<dbReference type="OrthoDB" id="9804026at2"/>